<evidence type="ECO:0000313" key="1">
    <source>
        <dbReference type="EMBL" id="GIY97980.1"/>
    </source>
</evidence>
<evidence type="ECO:0000313" key="2">
    <source>
        <dbReference type="Proteomes" id="UP001054945"/>
    </source>
</evidence>
<dbReference type="EMBL" id="BPLR01018239">
    <property type="protein sequence ID" value="GIY97980.1"/>
    <property type="molecule type" value="Genomic_DNA"/>
</dbReference>
<dbReference type="AlphaFoldDB" id="A0AAV4XVQ2"/>
<organism evidence="1 2">
    <name type="scientific">Caerostris extrusa</name>
    <name type="common">Bark spider</name>
    <name type="synonym">Caerostris bankana</name>
    <dbReference type="NCBI Taxonomy" id="172846"/>
    <lineage>
        <taxon>Eukaryota</taxon>
        <taxon>Metazoa</taxon>
        <taxon>Ecdysozoa</taxon>
        <taxon>Arthropoda</taxon>
        <taxon>Chelicerata</taxon>
        <taxon>Arachnida</taxon>
        <taxon>Araneae</taxon>
        <taxon>Araneomorphae</taxon>
        <taxon>Entelegynae</taxon>
        <taxon>Araneoidea</taxon>
        <taxon>Araneidae</taxon>
        <taxon>Caerostris</taxon>
    </lineage>
</organism>
<accession>A0AAV4XVQ2</accession>
<reference evidence="1 2" key="1">
    <citation type="submission" date="2021-06" db="EMBL/GenBank/DDBJ databases">
        <title>Caerostris extrusa draft genome.</title>
        <authorList>
            <person name="Kono N."/>
            <person name="Arakawa K."/>
        </authorList>
    </citation>
    <scope>NUCLEOTIDE SEQUENCE [LARGE SCALE GENOMIC DNA]</scope>
</reference>
<protein>
    <submittedName>
        <fullName evidence="1">Uncharacterized protein</fullName>
    </submittedName>
</protein>
<sequence length="153" mass="17269">MQYQFISSAPLLYPSYALQQNIRGSRDRHFSPGPTFPESRLIRIGGEINPFWAIKESASVTSPTIQSAPMQKTDTSPIGYLRYWRSNHVFLPFELTSCFHSKKMFSSHASGIGSYFLFSIFMANACSPPPCTGRGFCQVNDLLAASFMARFRY</sequence>
<dbReference type="Proteomes" id="UP001054945">
    <property type="component" value="Unassembled WGS sequence"/>
</dbReference>
<keyword evidence="2" id="KW-1185">Reference proteome</keyword>
<gene>
    <name evidence="1" type="ORF">CEXT_95341</name>
</gene>
<proteinExistence type="predicted"/>
<name>A0AAV4XVQ2_CAEEX</name>
<comment type="caution">
    <text evidence="1">The sequence shown here is derived from an EMBL/GenBank/DDBJ whole genome shotgun (WGS) entry which is preliminary data.</text>
</comment>